<evidence type="ECO:0000313" key="1">
    <source>
        <dbReference type="EMBL" id="RNA40526.1"/>
    </source>
</evidence>
<dbReference type="Proteomes" id="UP000276133">
    <property type="component" value="Unassembled WGS sequence"/>
</dbReference>
<evidence type="ECO:0000313" key="2">
    <source>
        <dbReference type="Proteomes" id="UP000276133"/>
    </source>
</evidence>
<comment type="caution">
    <text evidence="1">The sequence shown here is derived from an EMBL/GenBank/DDBJ whole genome shotgun (WGS) entry which is preliminary data.</text>
</comment>
<name>A0A3M7SXR6_BRAPC</name>
<organism evidence="1 2">
    <name type="scientific">Brachionus plicatilis</name>
    <name type="common">Marine rotifer</name>
    <name type="synonym">Brachionus muelleri</name>
    <dbReference type="NCBI Taxonomy" id="10195"/>
    <lineage>
        <taxon>Eukaryota</taxon>
        <taxon>Metazoa</taxon>
        <taxon>Spiralia</taxon>
        <taxon>Gnathifera</taxon>
        <taxon>Rotifera</taxon>
        <taxon>Eurotatoria</taxon>
        <taxon>Monogononta</taxon>
        <taxon>Pseudotrocha</taxon>
        <taxon>Ploima</taxon>
        <taxon>Brachionidae</taxon>
        <taxon>Brachionus</taxon>
    </lineage>
</organism>
<sequence length="140" mass="17008">MFLYGIPKDIVAAARKLYYNSKAVVQMNGKSSELKKKYFIPLEKCSSIRLLEFFIKKKVFLIWCSFLSFNENFRTILKNHYKKCDASNLFLNWSEYRILKRRRREEDFGFIYEMKRLESKKETARIFELYELETRHGQES</sequence>
<gene>
    <name evidence="1" type="ORF">BpHYR1_045541</name>
</gene>
<dbReference type="EMBL" id="REGN01000636">
    <property type="protein sequence ID" value="RNA40526.1"/>
    <property type="molecule type" value="Genomic_DNA"/>
</dbReference>
<dbReference type="AlphaFoldDB" id="A0A3M7SXR6"/>
<proteinExistence type="predicted"/>
<keyword evidence="2" id="KW-1185">Reference proteome</keyword>
<protein>
    <submittedName>
        <fullName evidence="1">Uncharacterized protein</fullName>
    </submittedName>
</protein>
<accession>A0A3M7SXR6</accession>
<reference evidence="1 2" key="1">
    <citation type="journal article" date="2018" name="Sci. Rep.">
        <title>Genomic signatures of local adaptation to the degree of environmental predictability in rotifers.</title>
        <authorList>
            <person name="Franch-Gras L."/>
            <person name="Hahn C."/>
            <person name="Garcia-Roger E.M."/>
            <person name="Carmona M.J."/>
            <person name="Serra M."/>
            <person name="Gomez A."/>
        </authorList>
    </citation>
    <scope>NUCLEOTIDE SEQUENCE [LARGE SCALE GENOMIC DNA]</scope>
    <source>
        <strain evidence="1">HYR1</strain>
    </source>
</reference>